<comment type="similarity">
    <text evidence="2">Belongs to the YPP1 family.</text>
</comment>
<evidence type="ECO:0008006" key="6">
    <source>
        <dbReference type="Google" id="ProtNLM"/>
    </source>
</evidence>
<evidence type="ECO:0000256" key="3">
    <source>
        <dbReference type="SAM" id="MobiDB-lite"/>
    </source>
</evidence>
<dbReference type="PANTHER" id="PTHR23083:SF464">
    <property type="entry name" value="TETRATRICOPEPTIDE REPEAT DOMAIN 7, ISOFORM A"/>
    <property type="match status" value="1"/>
</dbReference>
<evidence type="ECO:0000256" key="1">
    <source>
        <dbReference type="ARBA" id="ARBA00002550"/>
    </source>
</evidence>
<dbReference type="InterPro" id="IPR051722">
    <property type="entry name" value="Endocytosis_PI4K-reg_protein"/>
</dbReference>
<feature type="region of interest" description="Disordered" evidence="3">
    <location>
        <begin position="1051"/>
        <end position="1074"/>
    </location>
</feature>
<dbReference type="Gene3D" id="1.25.40.10">
    <property type="entry name" value="Tetratricopeptide repeat domain"/>
    <property type="match status" value="2"/>
</dbReference>
<dbReference type="STRING" id="112498.A0A2D3VG48"/>
<gene>
    <name evidence="4" type="ORF">RCC_07760</name>
</gene>
<dbReference type="Proteomes" id="UP000225277">
    <property type="component" value="Unassembled WGS sequence"/>
</dbReference>
<organism evidence="4 5">
    <name type="scientific">Ramularia collo-cygni</name>
    <dbReference type="NCBI Taxonomy" id="112498"/>
    <lineage>
        <taxon>Eukaryota</taxon>
        <taxon>Fungi</taxon>
        <taxon>Dikarya</taxon>
        <taxon>Ascomycota</taxon>
        <taxon>Pezizomycotina</taxon>
        <taxon>Dothideomycetes</taxon>
        <taxon>Dothideomycetidae</taxon>
        <taxon>Mycosphaerellales</taxon>
        <taxon>Mycosphaerellaceae</taxon>
        <taxon>Ramularia</taxon>
    </lineage>
</organism>
<keyword evidence="5" id="KW-1185">Reference proteome</keyword>
<sequence length="1165" mass="127748">MSLHRVPNADKGARYLGLLDHALCHGQWSDVPELARKVEKHAPQRKSLTLAARAECHVVTASHRPTSASSATTTSIHGLTELLPRLREAVTTAESTHPDDATIASTCLAGIYWLQEAPLEALKVLDAGAGQSSAGPAGNSTLGWLEVCQVKAAYIHASCMEASGRQSEAREYYHAAVLRTPGYRSPELRKWTERLLAQACLYSVKTIPSPSTQDLGETYTAFKAWGEFWERIPSKEETTTSGQDIPRRQVWKAYYDLLSTILQRGLVFNPDAQSSEDLFILPLNTSTNQHTHLKLRQRSEMQRVESTHESLLLAEIKFPKASQASTEVEAWAQQVMANWKVYSGSAWTDADLGDGGKTGVSRSVLDILYRAATKSFHSTPILRHLFTVHAALGEFDLALHAFESYLEIVDKGKARAEKTGQLQFGLDDDDTAMLTAAEAVRVLCRYGDREHVERAVTVSGSMQKWLDHKRPATADSTTSASSLLQKTTLAANYRALGISQAHWAQLTYESEERSRLLTEASNHLMRAQRYDPANIDTAYALALVLAETRDVSGAIEVIRGVIEPEESPVVLTAGLAPISPLERKRQLIPLWHLLALCLTAQDDFEAAEQMCQAAYKQFGNPMVLFGQPMETMLRDPEKATVKQRGLIDHMEGLEKESILQIKMTEIMLLELTEGAETAVDLADELLGLYSRLFGSPDNKVSIMKPTATSAVPPPSRLGGTLRSIAGSIRPRSRRRSNATGTVRAQSVDSEAAGTSSPASRELADRTNEQPAAPPPISITVPDDSPASAEKSHGHHLHLPHIPHHPFGGRNHGGDVAADSRSASDAGGSEGVEERSTPSRSQVQPSLNTGQPMGEIPHNEPHNELPPPPGHVEQPPTQDVRLPTAHPASKSVVPETQLLPMHERRHRFGVLVRTWLFIAGLYIRAEMYDDSETAVQNAAKFVDMLEIELAGSDSGTNARRLFHKGWGGGDSIDALWADVWSTKAHLALAREHPFEAMAQYEQALSHFPDHPAGIIGISNLLMDIYEEKLPAEEPIVPLRPLPTAPIALLGDAKPTVSRPTSSASTVPSRRPSLVSDVPDVETTIQNPTPAELNRLAARDRAYMLLANLTKLGAGWDDSEAWLTFARAHELGGEIGKAKEALWWVVELEDWRPVRRWRDVTAGVYAL</sequence>
<feature type="compositionally biased region" description="Basic residues" evidence="3">
    <location>
        <begin position="792"/>
        <end position="803"/>
    </location>
</feature>
<feature type="compositionally biased region" description="Polar residues" evidence="3">
    <location>
        <begin position="737"/>
        <end position="758"/>
    </location>
</feature>
<dbReference type="GeneID" id="35602872"/>
<proteinExistence type="inferred from homology"/>
<feature type="region of interest" description="Disordered" evidence="3">
    <location>
        <begin position="704"/>
        <end position="887"/>
    </location>
</feature>
<accession>A0A2D3VG48</accession>
<dbReference type="OrthoDB" id="29013at2759"/>
<evidence type="ECO:0000313" key="4">
    <source>
        <dbReference type="EMBL" id="CZT21894.1"/>
    </source>
</evidence>
<evidence type="ECO:0000256" key="2">
    <source>
        <dbReference type="ARBA" id="ARBA00038251"/>
    </source>
</evidence>
<feature type="compositionally biased region" description="Polar residues" evidence="3">
    <location>
        <begin position="1056"/>
        <end position="1066"/>
    </location>
</feature>
<feature type="compositionally biased region" description="Low complexity" evidence="3">
    <location>
        <begin position="804"/>
        <end position="826"/>
    </location>
</feature>
<dbReference type="InterPro" id="IPR011990">
    <property type="entry name" value="TPR-like_helical_dom_sf"/>
</dbReference>
<reference evidence="4 5" key="1">
    <citation type="submission" date="2016-03" db="EMBL/GenBank/DDBJ databases">
        <authorList>
            <person name="Ploux O."/>
        </authorList>
    </citation>
    <scope>NUCLEOTIDE SEQUENCE [LARGE SCALE GENOMIC DNA]</scope>
    <source>
        <strain evidence="4 5">URUG2</strain>
    </source>
</reference>
<evidence type="ECO:0000313" key="5">
    <source>
        <dbReference type="Proteomes" id="UP000225277"/>
    </source>
</evidence>
<feature type="compositionally biased region" description="Polar residues" evidence="3">
    <location>
        <begin position="837"/>
        <end position="850"/>
    </location>
</feature>
<name>A0A2D3VG48_9PEZI</name>
<dbReference type="PANTHER" id="PTHR23083">
    <property type="entry name" value="TETRATRICOPEPTIDE REPEAT PROTEIN, TPR"/>
    <property type="match status" value="1"/>
</dbReference>
<dbReference type="EMBL" id="FJUY01000012">
    <property type="protein sequence ID" value="CZT21894.1"/>
    <property type="molecule type" value="Genomic_DNA"/>
</dbReference>
<protein>
    <recommendedName>
        <fullName evidence="6">Filamentation protein</fullName>
    </recommendedName>
</protein>
<dbReference type="SMART" id="SM00028">
    <property type="entry name" value="TPR"/>
    <property type="match status" value="3"/>
</dbReference>
<dbReference type="InterPro" id="IPR019734">
    <property type="entry name" value="TPR_rpt"/>
</dbReference>
<dbReference type="RefSeq" id="XP_023628783.1">
    <property type="nucleotide sequence ID" value="XM_023773015.1"/>
</dbReference>
<dbReference type="AlphaFoldDB" id="A0A2D3VG48"/>
<comment type="function">
    <text evidence="1">Involved in endocytosis.</text>
</comment>
<dbReference type="SUPFAM" id="SSF48452">
    <property type="entry name" value="TPR-like"/>
    <property type="match status" value="1"/>
</dbReference>